<gene>
    <name evidence="4" type="ORF">JCM16418_1412</name>
</gene>
<evidence type="ECO:0000313" key="5">
    <source>
        <dbReference type="Proteomes" id="UP000019364"/>
    </source>
</evidence>
<dbReference type="InterPro" id="IPR036380">
    <property type="entry name" value="Isochorismatase-like_sf"/>
</dbReference>
<organism evidence="4 5">
    <name type="scientific">Paenibacillus pini JCM 16418</name>
    <dbReference type="NCBI Taxonomy" id="1236976"/>
    <lineage>
        <taxon>Bacteria</taxon>
        <taxon>Bacillati</taxon>
        <taxon>Bacillota</taxon>
        <taxon>Bacilli</taxon>
        <taxon>Bacillales</taxon>
        <taxon>Paenibacillaceae</taxon>
        <taxon>Paenibacillus</taxon>
    </lineage>
</organism>
<evidence type="ECO:0000313" key="4">
    <source>
        <dbReference type="EMBL" id="GAF07396.1"/>
    </source>
</evidence>
<dbReference type="InterPro" id="IPR050272">
    <property type="entry name" value="Isochorismatase-like_hydrls"/>
</dbReference>
<dbReference type="STRING" id="1236976.JCM16418_1412"/>
<dbReference type="PANTHER" id="PTHR43540:SF14">
    <property type="entry name" value="ISOCHORISMATASE"/>
    <property type="match status" value="1"/>
</dbReference>
<dbReference type="AlphaFoldDB" id="W7YRW2"/>
<dbReference type="OrthoDB" id="9785724at2"/>
<dbReference type="CDD" id="cd01014">
    <property type="entry name" value="nicotinamidase_related"/>
    <property type="match status" value="1"/>
</dbReference>
<dbReference type="InterPro" id="IPR000868">
    <property type="entry name" value="Isochorismatase-like_dom"/>
</dbReference>
<evidence type="ECO:0000256" key="2">
    <source>
        <dbReference type="ARBA" id="ARBA00022801"/>
    </source>
</evidence>
<comment type="similarity">
    <text evidence="1">Belongs to the isochorismatase family.</text>
</comment>
<dbReference type="eggNOG" id="COG1335">
    <property type="taxonomic scope" value="Bacteria"/>
</dbReference>
<dbReference type="SUPFAM" id="SSF52499">
    <property type="entry name" value="Isochorismatase-like hydrolases"/>
    <property type="match status" value="1"/>
</dbReference>
<name>W7YRW2_9BACL</name>
<dbReference type="GO" id="GO:0016787">
    <property type="term" value="F:hydrolase activity"/>
    <property type="evidence" value="ECO:0007669"/>
    <property type="project" value="UniProtKB-KW"/>
</dbReference>
<accession>W7YRW2</accession>
<comment type="caution">
    <text evidence="4">The sequence shown here is derived from an EMBL/GenBank/DDBJ whole genome shotgun (WGS) entry which is preliminary data.</text>
</comment>
<dbReference type="Pfam" id="PF00857">
    <property type="entry name" value="Isochorismatase"/>
    <property type="match status" value="1"/>
</dbReference>
<dbReference type="EMBL" id="BAVZ01000003">
    <property type="protein sequence ID" value="GAF07396.1"/>
    <property type="molecule type" value="Genomic_DNA"/>
</dbReference>
<feature type="domain" description="Isochorismatase-like" evidence="3">
    <location>
        <begin position="5"/>
        <end position="146"/>
    </location>
</feature>
<sequence length="174" mass="19575">MTTNSALLIIDVQVAMFDESDPVFQGEILLSKLQKLITDARTKGVPIVYIQHEEGPGTPLEYGKPSWFIHPSIAPNKEDIIIEKKTPDSFHKTTLQEQLDSIGVNKLIITGIQTDICVDTTCRRAFSLGYDVILVKDAHSTWNSSELTATQIINHHNNVLQWFSNHKTSEDQVF</sequence>
<protein>
    <submittedName>
        <fullName evidence="4">Isochorismatase</fullName>
    </submittedName>
</protein>
<dbReference type="Proteomes" id="UP000019364">
    <property type="component" value="Unassembled WGS sequence"/>
</dbReference>
<keyword evidence="2" id="KW-0378">Hydrolase</keyword>
<proteinExistence type="inferred from homology"/>
<evidence type="ECO:0000256" key="1">
    <source>
        <dbReference type="ARBA" id="ARBA00006336"/>
    </source>
</evidence>
<reference evidence="4 5" key="1">
    <citation type="journal article" date="2014" name="Genome Announc.">
        <title>Draft Genome Sequence of Paenibacillus pini JCM 16418T, Isolated from the Rhizosphere of Pine Tree.</title>
        <authorList>
            <person name="Yuki M."/>
            <person name="Oshima K."/>
            <person name="Suda W."/>
            <person name="Oshida Y."/>
            <person name="Kitamura K."/>
            <person name="Iida Y."/>
            <person name="Hattori M."/>
            <person name="Ohkuma M."/>
        </authorList>
    </citation>
    <scope>NUCLEOTIDE SEQUENCE [LARGE SCALE GENOMIC DNA]</scope>
    <source>
        <strain evidence="4 5">JCM 16418</strain>
    </source>
</reference>
<evidence type="ECO:0000259" key="3">
    <source>
        <dbReference type="Pfam" id="PF00857"/>
    </source>
</evidence>
<dbReference type="Gene3D" id="3.40.50.850">
    <property type="entry name" value="Isochorismatase-like"/>
    <property type="match status" value="1"/>
</dbReference>
<keyword evidence="5" id="KW-1185">Reference proteome</keyword>
<dbReference type="PANTHER" id="PTHR43540">
    <property type="entry name" value="PEROXYUREIDOACRYLATE/UREIDOACRYLATE AMIDOHYDROLASE-RELATED"/>
    <property type="match status" value="1"/>
</dbReference>
<dbReference type="RefSeq" id="WP_036647026.1">
    <property type="nucleotide sequence ID" value="NZ_BAVZ01000003.1"/>
</dbReference>